<dbReference type="PANTHER" id="PTHR34985">
    <property type="entry name" value="SLR0554 PROTEIN"/>
    <property type="match status" value="1"/>
</dbReference>
<dbReference type="Pfam" id="PF05272">
    <property type="entry name" value="VapE-like_dom"/>
    <property type="match status" value="1"/>
</dbReference>
<evidence type="ECO:0000259" key="1">
    <source>
        <dbReference type="Pfam" id="PF05272"/>
    </source>
</evidence>
<dbReference type="AlphaFoldDB" id="A0A1M5A1C8"/>
<dbReference type="EMBL" id="FQVL01000011">
    <property type="protein sequence ID" value="SHF23726.1"/>
    <property type="molecule type" value="Genomic_DNA"/>
</dbReference>
<dbReference type="RefSeq" id="WP_073156388.1">
    <property type="nucleotide sequence ID" value="NZ_FQVL01000011.1"/>
</dbReference>
<dbReference type="Proteomes" id="UP000184476">
    <property type="component" value="Unassembled WGS sequence"/>
</dbReference>
<evidence type="ECO:0000313" key="3">
    <source>
        <dbReference type="Proteomes" id="UP000184476"/>
    </source>
</evidence>
<accession>A0A1M5A1C8</accession>
<organism evidence="2 3">
    <name type="scientific">Seinonella peptonophila</name>
    <dbReference type="NCBI Taxonomy" id="112248"/>
    <lineage>
        <taxon>Bacteria</taxon>
        <taxon>Bacillati</taxon>
        <taxon>Bacillota</taxon>
        <taxon>Bacilli</taxon>
        <taxon>Bacillales</taxon>
        <taxon>Thermoactinomycetaceae</taxon>
        <taxon>Seinonella</taxon>
    </lineage>
</organism>
<evidence type="ECO:0000313" key="2">
    <source>
        <dbReference type="EMBL" id="SHF23726.1"/>
    </source>
</evidence>
<dbReference type="STRING" id="112248.SAMN05444392_11180"/>
<dbReference type="PANTHER" id="PTHR34985:SF1">
    <property type="entry name" value="SLR0554 PROTEIN"/>
    <property type="match status" value="1"/>
</dbReference>
<dbReference type="InterPro" id="IPR007936">
    <property type="entry name" value="VapE-like_dom"/>
</dbReference>
<gene>
    <name evidence="2" type="ORF">SAMN05444392_11180</name>
</gene>
<sequence length="792" mass="92376">MEKLQLQHDGAITIAVGQNRKETQWKNRGFSWTGFLSRISKVHRTSETFLEYKTLPKRKRDEIKDVGGFVGGTIQTGRRKAENVRWRSIITLDADYANHVPSLKVLHYAAALYTTHSHHPDKPRFRIVIPLQRPVTPEEYPVVARRIAADIDIEWFDDTTFEPHRMMYWPSASEDGEYTFMYQDCEWMNPDEILAEYQDWKDAAQWPVSSREMKSIKRKAKKQGDPLQKSGIIGAFCRTYTVSEVIDKFLPEIYEKVNEERYTYQSGSTTGGLVIYDDTFAYSHHATDPISGKLVNAFDLVRLHLYFELDVDAEPDTPVSKLPSYKAMQELAAGDDQVKETLGIEQIGLAKEDFEDTQWIKELERHPKSGILLVTFRNFELILENDPTLKNAFAYDEFNHRPFVRKILPWKAKEGPFDNMDDAALRGHIENKYGIRHKERLTDALMMVSRRHAFHPIKDYLETLKWDGIPRLESIFIEYLGVEDHVHTRKLTIKALVAAIKRIYEPGAKFDEMIVFKGKQGRGKSMMIARLSKGWYTDSLDSLNGKEAYESLQGSWLVELAELSAIKRAADIEQVKKFLSKTMDRYRPPYARMIEEYPRQCIFFGSTNTHEFLSDRTGNRRFWPFRCEDEPKRRWHQLTDDEIDQVWAEALVYYHEGFATHLDPEVDADTLAWLENEQHEHTEENSLSGMIEEFLEKPLPLDWNQRDISSRRAFLNEDFGSSAIEVLPRKKVCVMEVWTELLGRDPSLIDKRFSREVGSIIENLPGWKRSKRLSFKHYGQQRAFVRQKENSS</sequence>
<reference evidence="2 3" key="1">
    <citation type="submission" date="2016-11" db="EMBL/GenBank/DDBJ databases">
        <authorList>
            <person name="Jaros S."/>
            <person name="Januszkiewicz K."/>
            <person name="Wedrychowicz H."/>
        </authorList>
    </citation>
    <scope>NUCLEOTIDE SEQUENCE [LARGE SCALE GENOMIC DNA]</scope>
    <source>
        <strain evidence="2 3">DSM 44666</strain>
    </source>
</reference>
<proteinExistence type="predicted"/>
<feature type="domain" description="Virulence-associated protein E-like" evidence="1">
    <location>
        <begin position="461"/>
        <end position="680"/>
    </location>
</feature>
<name>A0A1M5A1C8_9BACL</name>
<keyword evidence="3" id="KW-1185">Reference proteome</keyword>
<protein>
    <submittedName>
        <fullName evidence="2">Predicted P-loop ATPase and inactivated derivatives</fullName>
    </submittedName>
</protein>